<keyword evidence="4 7" id="KW-0812">Transmembrane</keyword>
<dbReference type="InterPro" id="IPR008276">
    <property type="entry name" value="C_nuclsd_transpt"/>
</dbReference>
<comment type="subcellular location">
    <subcellularLocation>
        <location evidence="1">Cell membrane</location>
        <topology evidence="1">Multi-pass membrane protein</topology>
    </subcellularLocation>
</comment>
<comment type="caution">
    <text evidence="11">The sequence shown here is derived from an EMBL/GenBank/DDBJ whole genome shotgun (WGS) entry which is preliminary data.</text>
</comment>
<dbReference type="GO" id="GO:0005886">
    <property type="term" value="C:plasma membrane"/>
    <property type="evidence" value="ECO:0007669"/>
    <property type="project" value="UniProtKB-SubCell"/>
</dbReference>
<comment type="similarity">
    <text evidence="2">Belongs to the concentrative nucleoside transporter (CNT) (TC 2.A.41) family.</text>
</comment>
<evidence type="ECO:0000256" key="5">
    <source>
        <dbReference type="ARBA" id="ARBA00022989"/>
    </source>
</evidence>
<protein>
    <recommendedName>
        <fullName evidence="13">Sodium/nucleoside cotransporter</fullName>
    </recommendedName>
</protein>
<evidence type="ECO:0000256" key="3">
    <source>
        <dbReference type="ARBA" id="ARBA00022475"/>
    </source>
</evidence>
<name>A0AAN9XX43_9HEMI</name>
<dbReference type="Pfam" id="PF07670">
    <property type="entry name" value="Gate"/>
    <property type="match status" value="1"/>
</dbReference>
<dbReference type="GO" id="GO:0005415">
    <property type="term" value="F:nucleoside:sodium symporter activity"/>
    <property type="evidence" value="ECO:0007669"/>
    <property type="project" value="TreeGrafter"/>
</dbReference>
<accession>A0AAN9XX43</accession>
<feature type="domain" description="Concentrative nucleoside transporter N-terminal" evidence="8">
    <location>
        <begin position="17"/>
        <end position="73"/>
    </location>
</feature>
<proteinExistence type="inferred from homology"/>
<feature type="transmembrane region" description="Helical" evidence="7">
    <location>
        <begin position="377"/>
        <end position="399"/>
    </location>
</feature>
<evidence type="ECO:0000256" key="7">
    <source>
        <dbReference type="SAM" id="Phobius"/>
    </source>
</evidence>
<keyword evidence="3" id="KW-1003">Cell membrane</keyword>
<evidence type="ECO:0000256" key="6">
    <source>
        <dbReference type="ARBA" id="ARBA00023136"/>
    </source>
</evidence>
<feature type="transmembrane region" description="Helical" evidence="7">
    <location>
        <begin position="342"/>
        <end position="365"/>
    </location>
</feature>
<evidence type="ECO:0000259" key="10">
    <source>
        <dbReference type="Pfam" id="PF07670"/>
    </source>
</evidence>
<evidence type="ECO:0008006" key="13">
    <source>
        <dbReference type="Google" id="ProtNLM"/>
    </source>
</evidence>
<dbReference type="PANTHER" id="PTHR10590">
    <property type="entry name" value="SODIUM/NUCLEOSIDE COTRANSPORTER"/>
    <property type="match status" value="1"/>
</dbReference>
<sequence>MTEKLNDGFEAEKEDKQTKIRWDIIYRGTLIQIIMALCTVRWEPGRLFLSSIGNKVEQLLSYSYIGAAFVYSDNLIYNQTVFAFQCLSVIYFVNFLVEVMFYYQILQRLFLNLGSFLQKAIGTTPIESINCCVSVFLGMNEAMLVIKLYVKDLTLSELQAVFLGQLSTVAGSVFAAYVSFGVKPGYLVSASVMSAPGALTLSKLLYPETEVSKTKSDSLKIDTSHREKFSSALSAGCHGALSAVNIVSGVVASLITFISLVAFANGIVSFFADLIGFENVTLITLLAKCFIPVAFLIGIEPSQCHIVSELIATKAIVNEFMAYQKLGDFKKQNLLSKKSEAIATYALCSFSNPSSVASVIAMVSALCPEQLEVTTKLAFRAYIGGIVTCFISASLAGMLMPTNNTVDIMDMIPATNTSHI</sequence>
<dbReference type="Proteomes" id="UP001367676">
    <property type="component" value="Unassembled WGS sequence"/>
</dbReference>
<dbReference type="Pfam" id="PF01773">
    <property type="entry name" value="Nucleos_tra2_N"/>
    <property type="match status" value="1"/>
</dbReference>
<evidence type="ECO:0000313" key="11">
    <source>
        <dbReference type="EMBL" id="KAK7572067.1"/>
    </source>
</evidence>
<dbReference type="AlphaFoldDB" id="A0AAN9XX43"/>
<feature type="domain" description="Concentrative nucleoside transporter C-terminal" evidence="9">
    <location>
        <begin position="186"/>
        <end position="397"/>
    </location>
</feature>
<feature type="transmembrane region" description="Helical" evidence="7">
    <location>
        <begin position="160"/>
        <end position="180"/>
    </location>
</feature>
<keyword evidence="12" id="KW-1185">Reference proteome</keyword>
<feature type="domain" description="Nucleoside transporter/FeoB GTPase Gate" evidence="10">
    <location>
        <begin position="84"/>
        <end position="181"/>
    </location>
</feature>
<dbReference type="InterPro" id="IPR011657">
    <property type="entry name" value="CNT_C_dom"/>
</dbReference>
<evidence type="ECO:0000256" key="4">
    <source>
        <dbReference type="ARBA" id="ARBA00022692"/>
    </source>
</evidence>
<keyword evidence="5 7" id="KW-1133">Transmembrane helix</keyword>
<evidence type="ECO:0000259" key="8">
    <source>
        <dbReference type="Pfam" id="PF01773"/>
    </source>
</evidence>
<feature type="transmembrane region" description="Helical" evidence="7">
    <location>
        <begin position="243"/>
        <end position="268"/>
    </location>
</feature>
<reference evidence="11 12" key="1">
    <citation type="submission" date="2024-03" db="EMBL/GenBank/DDBJ databases">
        <title>Adaptation during the transition from Ophiocordyceps entomopathogen to insect associate is accompanied by gene loss and intensified selection.</title>
        <authorList>
            <person name="Ward C.M."/>
            <person name="Onetto C.A."/>
            <person name="Borneman A.R."/>
        </authorList>
    </citation>
    <scope>NUCLEOTIDE SEQUENCE [LARGE SCALE GENOMIC DNA]</scope>
    <source>
        <strain evidence="11">AWRI1</strain>
        <tissue evidence="11">Single Adult Female</tissue>
    </source>
</reference>
<keyword evidence="6 7" id="KW-0472">Membrane</keyword>
<dbReference type="InterPro" id="IPR011642">
    <property type="entry name" value="Gate_dom"/>
</dbReference>
<organism evidence="11 12">
    <name type="scientific">Parthenolecanium corni</name>
    <dbReference type="NCBI Taxonomy" id="536013"/>
    <lineage>
        <taxon>Eukaryota</taxon>
        <taxon>Metazoa</taxon>
        <taxon>Ecdysozoa</taxon>
        <taxon>Arthropoda</taxon>
        <taxon>Hexapoda</taxon>
        <taxon>Insecta</taxon>
        <taxon>Pterygota</taxon>
        <taxon>Neoptera</taxon>
        <taxon>Paraneoptera</taxon>
        <taxon>Hemiptera</taxon>
        <taxon>Sternorrhyncha</taxon>
        <taxon>Coccoidea</taxon>
        <taxon>Coccidae</taxon>
        <taxon>Parthenolecanium</taxon>
    </lineage>
</organism>
<evidence type="ECO:0000313" key="12">
    <source>
        <dbReference type="Proteomes" id="UP001367676"/>
    </source>
</evidence>
<gene>
    <name evidence="11" type="ORF">V9T40_014539</name>
</gene>
<evidence type="ECO:0000256" key="1">
    <source>
        <dbReference type="ARBA" id="ARBA00004651"/>
    </source>
</evidence>
<evidence type="ECO:0000259" key="9">
    <source>
        <dbReference type="Pfam" id="PF07662"/>
    </source>
</evidence>
<feature type="transmembrane region" description="Helical" evidence="7">
    <location>
        <begin position="82"/>
        <end position="103"/>
    </location>
</feature>
<evidence type="ECO:0000256" key="2">
    <source>
        <dbReference type="ARBA" id="ARBA00009033"/>
    </source>
</evidence>
<dbReference type="EMBL" id="JBBCAQ010000038">
    <property type="protein sequence ID" value="KAK7572067.1"/>
    <property type="molecule type" value="Genomic_DNA"/>
</dbReference>
<dbReference type="PANTHER" id="PTHR10590:SF4">
    <property type="entry name" value="SOLUTE CARRIER FAMILY 28 MEMBER 3"/>
    <property type="match status" value="1"/>
</dbReference>
<feature type="transmembrane region" description="Helical" evidence="7">
    <location>
        <begin position="280"/>
        <end position="299"/>
    </location>
</feature>
<dbReference type="InterPro" id="IPR002668">
    <property type="entry name" value="CNT_N_dom"/>
</dbReference>
<dbReference type="Pfam" id="PF07662">
    <property type="entry name" value="Nucleos_tra2_C"/>
    <property type="match status" value="1"/>
</dbReference>